<dbReference type="KEGG" id="wei:EQG49_04945"/>
<dbReference type="EMBL" id="CP037940">
    <property type="protein sequence ID" value="QBO35857.1"/>
    <property type="molecule type" value="Genomic_DNA"/>
</dbReference>
<protein>
    <submittedName>
        <fullName evidence="1">Uncharacterized protein</fullName>
    </submittedName>
</protein>
<organism evidence="1 2">
    <name type="scientific">Periweissella cryptocerci</name>
    <dbReference type="NCBI Taxonomy" id="2506420"/>
    <lineage>
        <taxon>Bacteria</taxon>
        <taxon>Bacillati</taxon>
        <taxon>Bacillota</taxon>
        <taxon>Bacilli</taxon>
        <taxon>Lactobacillales</taxon>
        <taxon>Lactobacillaceae</taxon>
        <taxon>Periweissella</taxon>
    </lineage>
</organism>
<dbReference type="AlphaFoldDB" id="A0A4P6YT85"/>
<keyword evidence="2" id="KW-1185">Reference proteome</keyword>
<accession>A0A4P6YT85</accession>
<reference evidence="2" key="1">
    <citation type="submission" date="2019-03" db="EMBL/GenBank/DDBJ databases">
        <title>Weissella sp. 26KH-42 Genome sequencing.</title>
        <authorList>
            <person name="Heo J."/>
            <person name="Kim S.-J."/>
            <person name="Kim J.-S."/>
            <person name="Hong S.-B."/>
            <person name="Kwon S.-W."/>
        </authorList>
    </citation>
    <scope>NUCLEOTIDE SEQUENCE [LARGE SCALE GENOMIC DNA]</scope>
    <source>
        <strain evidence="2">26KH-42</strain>
    </source>
</reference>
<evidence type="ECO:0000313" key="2">
    <source>
        <dbReference type="Proteomes" id="UP000292886"/>
    </source>
</evidence>
<dbReference type="Proteomes" id="UP000292886">
    <property type="component" value="Chromosome"/>
</dbReference>
<proteinExistence type="predicted"/>
<gene>
    <name evidence="1" type="ORF">EQG49_04945</name>
</gene>
<dbReference type="RefSeq" id="WP_133362936.1">
    <property type="nucleotide sequence ID" value="NZ_CP037940.1"/>
</dbReference>
<name>A0A4P6YT85_9LACO</name>
<evidence type="ECO:0000313" key="1">
    <source>
        <dbReference type="EMBL" id="QBO35857.1"/>
    </source>
</evidence>
<sequence length="106" mass="11602">MAEHTHDVTELIEDLQADLAELGDEQVYAVYGQDDHAELILDYIAVNPIAGVTTDEQMAEILPTLAPEERAMVKQHGEMLADAVANETTKAMLASELVALLIEQNK</sequence>